<keyword evidence="1" id="KW-0732">Signal</keyword>
<organism evidence="2 3">
    <name type="scientific">Trichinella pseudospiralis</name>
    <name type="common">Parasitic roundworm</name>
    <dbReference type="NCBI Taxonomy" id="6337"/>
    <lineage>
        <taxon>Eukaryota</taxon>
        <taxon>Metazoa</taxon>
        <taxon>Ecdysozoa</taxon>
        <taxon>Nematoda</taxon>
        <taxon>Enoplea</taxon>
        <taxon>Dorylaimia</taxon>
        <taxon>Trichinellida</taxon>
        <taxon>Trichinellidae</taxon>
        <taxon>Trichinella</taxon>
    </lineage>
</organism>
<evidence type="ECO:0000256" key="1">
    <source>
        <dbReference type="SAM" id="SignalP"/>
    </source>
</evidence>
<evidence type="ECO:0000313" key="2">
    <source>
        <dbReference type="EMBL" id="KRZ05260.1"/>
    </source>
</evidence>
<dbReference type="EMBL" id="JYDS01000470">
    <property type="protein sequence ID" value="KRZ05260.1"/>
    <property type="molecule type" value="Genomic_DNA"/>
</dbReference>
<evidence type="ECO:0000313" key="3">
    <source>
        <dbReference type="Proteomes" id="UP000054805"/>
    </source>
</evidence>
<name>A0A0V1H420_TRIPS</name>
<dbReference type="AlphaFoldDB" id="A0A0V1H420"/>
<sequence>MCPITHIPLATLCRLLFVYEKWNFCCPIGCHYESFYSSSTVVNFIGSLAVIMRHSIVTATHSIGQHNMQIESSSPIGQLSPCRALLVNFA</sequence>
<feature type="signal peptide" evidence="1">
    <location>
        <begin position="1"/>
        <end position="20"/>
    </location>
</feature>
<comment type="caution">
    <text evidence="2">The sequence shown here is derived from an EMBL/GenBank/DDBJ whole genome shotgun (WGS) entry which is preliminary data.</text>
</comment>
<dbReference type="Proteomes" id="UP000054805">
    <property type="component" value="Unassembled WGS sequence"/>
</dbReference>
<gene>
    <name evidence="2" type="ORF">T4B_5378</name>
</gene>
<proteinExistence type="predicted"/>
<reference evidence="2 3" key="1">
    <citation type="submission" date="2015-01" db="EMBL/GenBank/DDBJ databases">
        <title>Evolution of Trichinella species and genotypes.</title>
        <authorList>
            <person name="Korhonen P.K."/>
            <person name="Edoardo P."/>
            <person name="Giuseppe L.R."/>
            <person name="Gasser R.B."/>
        </authorList>
    </citation>
    <scope>NUCLEOTIDE SEQUENCE [LARGE SCALE GENOMIC DNA]</scope>
    <source>
        <strain evidence="2">ISS588</strain>
    </source>
</reference>
<accession>A0A0V1H420</accession>
<protein>
    <submittedName>
        <fullName evidence="2">Uncharacterized protein</fullName>
    </submittedName>
</protein>
<feature type="chain" id="PRO_5006878804" evidence="1">
    <location>
        <begin position="21"/>
        <end position="90"/>
    </location>
</feature>
<keyword evidence="3" id="KW-1185">Reference proteome</keyword>